<dbReference type="SUPFAM" id="SSF53383">
    <property type="entry name" value="PLP-dependent transferases"/>
    <property type="match status" value="1"/>
</dbReference>
<organism evidence="7 8">
    <name type="scientific">Streptomyces lavendulocolor</name>
    <dbReference type="NCBI Taxonomy" id="67316"/>
    <lineage>
        <taxon>Bacteria</taxon>
        <taxon>Bacillati</taxon>
        <taxon>Actinomycetota</taxon>
        <taxon>Actinomycetes</taxon>
        <taxon>Kitasatosporales</taxon>
        <taxon>Streptomycetaceae</taxon>
        <taxon>Streptomyces</taxon>
    </lineage>
</organism>
<dbReference type="InterPro" id="IPR000160">
    <property type="entry name" value="GGDEF_dom"/>
</dbReference>
<dbReference type="GO" id="GO:0008483">
    <property type="term" value="F:transaminase activity"/>
    <property type="evidence" value="ECO:0007669"/>
    <property type="project" value="UniProtKB-KW"/>
</dbReference>
<dbReference type="PANTHER" id="PTHR44757:SF2">
    <property type="entry name" value="BIOFILM ARCHITECTURE MAINTENANCE PROTEIN MBAA"/>
    <property type="match status" value="1"/>
</dbReference>
<feature type="transmembrane region" description="Helical" evidence="2">
    <location>
        <begin position="95"/>
        <end position="113"/>
    </location>
</feature>
<dbReference type="NCBIfam" id="TIGR00229">
    <property type="entry name" value="sensory_box"/>
    <property type="match status" value="1"/>
</dbReference>
<dbReference type="PROSITE" id="PS50113">
    <property type="entry name" value="PAC"/>
    <property type="match status" value="1"/>
</dbReference>
<dbReference type="NCBIfam" id="TIGR00254">
    <property type="entry name" value="GGDEF"/>
    <property type="match status" value="1"/>
</dbReference>
<dbReference type="SUPFAM" id="SSF55073">
    <property type="entry name" value="Nucleotide cyclase"/>
    <property type="match status" value="1"/>
</dbReference>
<feature type="transmembrane region" description="Helical" evidence="2">
    <location>
        <begin position="257"/>
        <end position="277"/>
    </location>
</feature>
<dbReference type="InterPro" id="IPR015424">
    <property type="entry name" value="PyrdxlP-dep_Trfase"/>
</dbReference>
<dbReference type="PROSITE" id="PS50887">
    <property type="entry name" value="GGDEF"/>
    <property type="match status" value="1"/>
</dbReference>
<dbReference type="SUPFAM" id="SSF141868">
    <property type="entry name" value="EAL domain-like"/>
    <property type="match status" value="1"/>
</dbReference>
<sequence length="1577" mass="169537">MSVHRLMVVYLLVVAPFTVVHLTVPERHTSSWAVIGLAGVVAILVGIRVHRPARRWPWLMLAAANLTFTAGDTTYNTLESVFGLTNPFPSLADVFSLSTYPLFAAGFFGFIRYRTQARDLASLLDALILTAGLALLSWVHLINPLTMAGDTWSQRAVAIAYPLGDVLILAMTVRLLTLGGLRERAVQLLALGTCGILTSDVLHGLLQLQGTWRVGTYMDLGWVVFFTAWGLAALHPSMVRLTERAPQPAPGLAKRRLAVLACASMIAPVMLLVEALLGTVRDAAVIAVFSALMFLLVMARLWELVSEHRRAVTRERSLRVAAASLVGAVTPSDVARCVETAATTLFGPGVRHEAVLLSVGADRRLRPMAPSGRPWRLGIDIPADVLAPPAPPGEPGPRPVPAPTAGEPRAGAPPPGAPLPGAPPPGEPAPRTLAPEAPPAGQPRPEAPPAGEPPADRTTLVPDARPEAAGGRPGEPPGVTSGGAPGGLSGGPAAGHVPGGPCDGTRLLDAAVLGPEAAAALGPATRVVLSPLTLEDPQAGHPLIGALLVAGPRRRLERLGASVESLASQAALALERVGLSEEINRRRSEAYFRTLVHNASDVILIVDDDGTVRYASPSARGMFGGALLGGTPLTRLVSAKDRARAARTLRRVRADEVRDVHDDWRMLRSDDQRLDVEVRCNNLRDEQTVHGIVLTLRDVTAQRELERELTHRAFHDALTGLPNRVLLLERIERALLRGRRDVTLTGVLFVDLDDFKVVNDMMGHSVGDELLVAVARRLTAALRRTDTAARIGGDEFAVLMEGAREPEDAERLAAQVVRALDEPFRLTTGSTSVSACVGVATAHDSDEAEELLGHADLALYAAKTAGKGQWQRYRPDLHAGMVERHALQAGLDSAIDEQAFALRYQPIVEIDGGAVAGYEALIRWPRQRGVVPPDQFIGLAEETGHIMPLGAWVLERAAGDVAGWQRDHPRNVPLHLNVNVSARQFIDPGFVEDVRRVLDTSGLARGSLVLEITESVLMRRDEQIRAAMRTLKRLGVSIAIDDFGTGFSSLSYLREFPIDVLKVDKSFIDDIITDGQQVALVEGIVRIADVLGLQVIAEGIENAGQRDLLAAMGCRFGQGYLFARPMTADEARGFLHDSGERQAAPLTGVRGAHRTVAHPAARGEQRLGDLRRLQKSSRMCDAVIDEVHGRRIRCGDHWLADFASSNYLGFDFDPEIMDAIGPHVRRWGTHPGWSRFIGNPRLYSDIEERLAGLLGAPDTLLLPTVTLIHSSVIPVLAAGGQVCVEARAHRTVYDGCMVARGQGASVRRFHGDRPDELEQLLAAAPPGAARLVCVDGVDSMTGNLPDLSRLATVCRAHEALLYIDDAHGFGVIGERGPAESSPYGSRGNSIVRHLAESYEGVVLVGGFSKAYSSLLAFVTAPPDLKEHLKVAAGPYLYSGPSPTASLATVLAGLDVNDRRGDAIRADLYDRTRRVLDHVRALGIATPSTDGLPIVEIPLADSWDLDAVGDFLWDHGIYVTLAGHPLVPRKQVGFRVQVTALNTDEEIEQLLHTLTELADRFPLQQRLPDAGPAERPQP</sequence>
<dbReference type="InterPro" id="IPR029787">
    <property type="entry name" value="Nucleotide_cyclase"/>
</dbReference>
<feature type="transmembrane region" description="Helical" evidence="2">
    <location>
        <begin position="120"/>
        <end position="139"/>
    </location>
</feature>
<dbReference type="SUPFAM" id="SSF55785">
    <property type="entry name" value="PYP-like sensor domain (PAS domain)"/>
    <property type="match status" value="1"/>
</dbReference>
<feature type="compositionally biased region" description="Pro residues" evidence="1">
    <location>
        <begin position="388"/>
        <end position="402"/>
    </location>
</feature>
<keyword evidence="2" id="KW-0472">Membrane</keyword>
<feature type="domain" description="GGDEF" evidence="6">
    <location>
        <begin position="743"/>
        <end position="875"/>
    </location>
</feature>
<feature type="transmembrane region" description="Helical" evidence="2">
    <location>
        <begin position="159"/>
        <end position="176"/>
    </location>
</feature>
<dbReference type="RefSeq" id="WP_359658706.1">
    <property type="nucleotide sequence ID" value="NZ_JBEXZP010000387.1"/>
</dbReference>
<protein>
    <submittedName>
        <fullName evidence="7">Aminotransferase class I/II-fold pyridoxal phosphate-dependent enzyme</fullName>
    </submittedName>
</protein>
<dbReference type="Gene3D" id="3.30.450.20">
    <property type="entry name" value="PAS domain"/>
    <property type="match status" value="1"/>
</dbReference>
<dbReference type="CDD" id="cd00130">
    <property type="entry name" value="PAS"/>
    <property type="match status" value="1"/>
</dbReference>
<proteinExistence type="predicted"/>
<dbReference type="InterPro" id="IPR015421">
    <property type="entry name" value="PyrdxlP-dep_Trfase_major"/>
</dbReference>
<dbReference type="InterPro" id="IPR000014">
    <property type="entry name" value="PAS"/>
</dbReference>
<feature type="domain" description="EAL" evidence="5">
    <location>
        <begin position="884"/>
        <end position="1139"/>
    </location>
</feature>
<dbReference type="InterPro" id="IPR052155">
    <property type="entry name" value="Biofilm_reg_signaling"/>
</dbReference>
<feature type="transmembrane region" description="Helical" evidence="2">
    <location>
        <begin position="30"/>
        <end position="49"/>
    </location>
</feature>
<dbReference type="SMART" id="SM00091">
    <property type="entry name" value="PAS"/>
    <property type="match status" value="1"/>
</dbReference>
<dbReference type="Gene3D" id="3.30.70.270">
    <property type="match status" value="1"/>
</dbReference>
<keyword evidence="2" id="KW-0812">Transmembrane</keyword>
<evidence type="ECO:0000313" key="8">
    <source>
        <dbReference type="Proteomes" id="UP001550378"/>
    </source>
</evidence>
<gene>
    <name evidence="7" type="ORF">ABZ508_22105</name>
</gene>
<evidence type="ECO:0000259" key="3">
    <source>
        <dbReference type="PROSITE" id="PS50112"/>
    </source>
</evidence>
<evidence type="ECO:0000313" key="7">
    <source>
        <dbReference type="EMBL" id="MEU0710057.1"/>
    </source>
</evidence>
<evidence type="ECO:0000256" key="1">
    <source>
        <dbReference type="SAM" id="MobiDB-lite"/>
    </source>
</evidence>
<keyword evidence="7" id="KW-0808">Transferase</keyword>
<evidence type="ECO:0000256" key="2">
    <source>
        <dbReference type="SAM" id="Phobius"/>
    </source>
</evidence>
<dbReference type="CDD" id="cd01948">
    <property type="entry name" value="EAL"/>
    <property type="match status" value="1"/>
</dbReference>
<feature type="transmembrane region" description="Helical" evidence="2">
    <location>
        <begin position="7"/>
        <end position="24"/>
    </location>
</feature>
<comment type="caution">
    <text evidence="7">The sequence shown here is derived from an EMBL/GenBank/DDBJ whole genome shotgun (WGS) entry which is preliminary data.</text>
</comment>
<dbReference type="InterPro" id="IPR013656">
    <property type="entry name" value="PAS_4"/>
</dbReference>
<dbReference type="InterPro" id="IPR004839">
    <property type="entry name" value="Aminotransferase_I/II_large"/>
</dbReference>
<feature type="compositionally biased region" description="Gly residues" evidence="1">
    <location>
        <begin position="480"/>
        <end position="500"/>
    </location>
</feature>
<dbReference type="PROSITE" id="PS50112">
    <property type="entry name" value="PAS"/>
    <property type="match status" value="1"/>
</dbReference>
<dbReference type="Gene3D" id="3.20.20.450">
    <property type="entry name" value="EAL domain"/>
    <property type="match status" value="1"/>
</dbReference>
<feature type="domain" description="PAS" evidence="3">
    <location>
        <begin position="588"/>
        <end position="624"/>
    </location>
</feature>
<dbReference type="InterPro" id="IPR000700">
    <property type="entry name" value="PAS-assoc_C"/>
</dbReference>
<feature type="domain" description="PAC" evidence="4">
    <location>
        <begin position="660"/>
        <end position="711"/>
    </location>
</feature>
<feature type="compositionally biased region" description="Pro residues" evidence="1">
    <location>
        <begin position="436"/>
        <end position="452"/>
    </location>
</feature>
<dbReference type="InterPro" id="IPR035919">
    <property type="entry name" value="EAL_sf"/>
</dbReference>
<dbReference type="InterPro" id="IPR001633">
    <property type="entry name" value="EAL_dom"/>
</dbReference>
<dbReference type="SMART" id="SM00052">
    <property type="entry name" value="EAL"/>
    <property type="match status" value="1"/>
</dbReference>
<dbReference type="InterPro" id="IPR035965">
    <property type="entry name" value="PAS-like_dom_sf"/>
</dbReference>
<feature type="region of interest" description="Disordered" evidence="1">
    <location>
        <begin position="386"/>
        <end position="500"/>
    </location>
</feature>
<dbReference type="EMBL" id="JBEXZR010000021">
    <property type="protein sequence ID" value="MEU0710057.1"/>
    <property type="molecule type" value="Genomic_DNA"/>
</dbReference>
<feature type="transmembrane region" description="Helical" evidence="2">
    <location>
        <begin position="220"/>
        <end position="236"/>
    </location>
</feature>
<dbReference type="Gene3D" id="3.90.1150.10">
    <property type="entry name" value="Aspartate Aminotransferase, domain 1"/>
    <property type="match status" value="1"/>
</dbReference>
<dbReference type="Pfam" id="PF08448">
    <property type="entry name" value="PAS_4"/>
    <property type="match status" value="1"/>
</dbReference>
<dbReference type="Gene3D" id="3.40.640.10">
    <property type="entry name" value="Type I PLP-dependent aspartate aminotransferase-like (Major domain)"/>
    <property type="match status" value="1"/>
</dbReference>
<dbReference type="InterPro" id="IPR015422">
    <property type="entry name" value="PyrdxlP-dep_Trfase_small"/>
</dbReference>
<dbReference type="Pfam" id="PF00990">
    <property type="entry name" value="GGDEF"/>
    <property type="match status" value="1"/>
</dbReference>
<evidence type="ECO:0000259" key="4">
    <source>
        <dbReference type="PROSITE" id="PS50113"/>
    </source>
</evidence>
<feature type="transmembrane region" description="Helical" evidence="2">
    <location>
        <begin position="56"/>
        <end position="75"/>
    </location>
</feature>
<keyword evidence="2" id="KW-1133">Transmembrane helix</keyword>
<dbReference type="CDD" id="cd01949">
    <property type="entry name" value="GGDEF"/>
    <property type="match status" value="1"/>
</dbReference>
<evidence type="ECO:0000259" key="6">
    <source>
        <dbReference type="PROSITE" id="PS50887"/>
    </source>
</evidence>
<dbReference type="PROSITE" id="PS50883">
    <property type="entry name" value="EAL"/>
    <property type="match status" value="1"/>
</dbReference>
<name>A0ABV2W955_9ACTN</name>
<accession>A0ABV2W955</accession>
<feature type="compositionally biased region" description="Pro residues" evidence="1">
    <location>
        <begin position="411"/>
        <end position="428"/>
    </location>
</feature>
<dbReference type="SMART" id="SM00267">
    <property type="entry name" value="GGDEF"/>
    <property type="match status" value="1"/>
</dbReference>
<reference evidence="7 8" key="1">
    <citation type="submission" date="2024-06" db="EMBL/GenBank/DDBJ databases">
        <title>The Natural Products Discovery Center: Release of the First 8490 Sequenced Strains for Exploring Actinobacteria Biosynthetic Diversity.</title>
        <authorList>
            <person name="Kalkreuter E."/>
            <person name="Kautsar S.A."/>
            <person name="Yang D."/>
            <person name="Bader C.D."/>
            <person name="Teijaro C.N."/>
            <person name="Fluegel L."/>
            <person name="Davis C.M."/>
            <person name="Simpson J.R."/>
            <person name="Lauterbach L."/>
            <person name="Steele A.D."/>
            <person name="Gui C."/>
            <person name="Meng S."/>
            <person name="Li G."/>
            <person name="Viehrig K."/>
            <person name="Ye F."/>
            <person name="Su P."/>
            <person name="Kiefer A.F."/>
            <person name="Nichols A."/>
            <person name="Cepeda A.J."/>
            <person name="Yan W."/>
            <person name="Fan B."/>
            <person name="Jiang Y."/>
            <person name="Adhikari A."/>
            <person name="Zheng C.-J."/>
            <person name="Schuster L."/>
            <person name="Cowan T.M."/>
            <person name="Smanski M.J."/>
            <person name="Chevrette M.G."/>
            <person name="De Carvalho L.P.S."/>
            <person name="Shen B."/>
        </authorList>
    </citation>
    <scope>NUCLEOTIDE SEQUENCE [LARGE SCALE GENOMIC DNA]</scope>
    <source>
        <strain evidence="7 8">NPDC006337</strain>
    </source>
</reference>
<keyword evidence="7" id="KW-0032">Aminotransferase</keyword>
<dbReference type="InterPro" id="IPR043128">
    <property type="entry name" value="Rev_trsase/Diguanyl_cyclase"/>
</dbReference>
<dbReference type="PANTHER" id="PTHR44757">
    <property type="entry name" value="DIGUANYLATE CYCLASE DGCP"/>
    <property type="match status" value="1"/>
</dbReference>
<feature type="transmembrane region" description="Helical" evidence="2">
    <location>
        <begin position="283"/>
        <end position="302"/>
    </location>
</feature>
<dbReference type="Proteomes" id="UP001550378">
    <property type="component" value="Unassembled WGS sequence"/>
</dbReference>
<dbReference type="Pfam" id="PF00563">
    <property type="entry name" value="EAL"/>
    <property type="match status" value="1"/>
</dbReference>
<keyword evidence="8" id="KW-1185">Reference proteome</keyword>
<evidence type="ECO:0000259" key="5">
    <source>
        <dbReference type="PROSITE" id="PS50883"/>
    </source>
</evidence>
<dbReference type="Pfam" id="PF00155">
    <property type="entry name" value="Aminotran_1_2"/>
    <property type="match status" value="1"/>
</dbReference>